<dbReference type="PANTHER" id="PTHR37936:SF3">
    <property type="entry name" value="TRANSPOSASE INSC FOR INSERTION ELEMENT IS2A-RELATED"/>
    <property type="match status" value="1"/>
</dbReference>
<keyword evidence="2" id="KW-1185">Reference proteome</keyword>
<reference evidence="1" key="1">
    <citation type="submission" date="2016-01" db="EMBL/GenBank/DDBJ databases">
        <authorList>
            <person name="Peeters C."/>
        </authorList>
    </citation>
    <scope>NUCLEOTIDE SEQUENCE [LARGE SCALE GENOMIC DNA]</scope>
    <source>
        <strain evidence="1">LMG 22940</strain>
    </source>
</reference>
<gene>
    <name evidence="1" type="ORF">AWB68_08687</name>
</gene>
<dbReference type="Pfam" id="PF01527">
    <property type="entry name" value="HTH_Tnp_1"/>
    <property type="match status" value="1"/>
</dbReference>
<dbReference type="InterPro" id="IPR010921">
    <property type="entry name" value="Trp_repressor/repl_initiator"/>
</dbReference>
<dbReference type="SUPFAM" id="SSF48295">
    <property type="entry name" value="TrpR-like"/>
    <property type="match status" value="1"/>
</dbReference>
<dbReference type="PANTHER" id="PTHR37936">
    <property type="entry name" value="TRANSPOSASE INSC FOR INSERTION ELEMENT IS2A-RELATED"/>
    <property type="match status" value="1"/>
</dbReference>
<dbReference type="GO" id="GO:0043565">
    <property type="term" value="F:sequence-specific DNA binding"/>
    <property type="evidence" value="ECO:0007669"/>
    <property type="project" value="InterPro"/>
</dbReference>
<sequence>MLSRGTYVTVPIKEIMDTVTEFTEVKGSRKYRRRTADEKRHIVEETLSSGRSVAEIARSHEVNANQVFDWRKQYLEGRLGADKRGCILLPVTVNGASESGVAESAASKPATQAPGTIRIQLSRGDVHVEGRVDPELLRVVIQCLSR</sequence>
<dbReference type="AlphaFoldDB" id="A0A158L464"/>
<dbReference type="Proteomes" id="UP000054770">
    <property type="component" value="Unassembled WGS sequence"/>
</dbReference>
<name>A0A158L464_9BURK</name>
<dbReference type="GO" id="GO:0006313">
    <property type="term" value="P:DNA transposition"/>
    <property type="evidence" value="ECO:0007669"/>
    <property type="project" value="InterPro"/>
</dbReference>
<evidence type="ECO:0000313" key="1">
    <source>
        <dbReference type="EMBL" id="SAL88187.1"/>
    </source>
</evidence>
<protein>
    <submittedName>
        <fullName evidence="1">Transposase</fullName>
    </submittedName>
</protein>
<evidence type="ECO:0000313" key="2">
    <source>
        <dbReference type="Proteomes" id="UP000054770"/>
    </source>
</evidence>
<dbReference type="NCBIfam" id="NF047595">
    <property type="entry name" value="IS66_ISRel24_TnpA"/>
    <property type="match status" value="1"/>
</dbReference>
<dbReference type="GO" id="GO:0004803">
    <property type="term" value="F:transposase activity"/>
    <property type="evidence" value="ECO:0007669"/>
    <property type="project" value="InterPro"/>
</dbReference>
<organism evidence="1 2">
    <name type="scientific">Caballeronia choica</name>
    <dbReference type="NCBI Taxonomy" id="326476"/>
    <lineage>
        <taxon>Bacteria</taxon>
        <taxon>Pseudomonadati</taxon>
        <taxon>Pseudomonadota</taxon>
        <taxon>Betaproteobacteria</taxon>
        <taxon>Burkholderiales</taxon>
        <taxon>Burkholderiaceae</taxon>
        <taxon>Caballeronia</taxon>
    </lineage>
</organism>
<dbReference type="InterPro" id="IPR002514">
    <property type="entry name" value="Transposase_8"/>
</dbReference>
<accession>A0A158L464</accession>
<dbReference type="EMBL" id="FCON02000373">
    <property type="protein sequence ID" value="SAL88187.1"/>
    <property type="molecule type" value="Genomic_DNA"/>
</dbReference>
<proteinExistence type="predicted"/>
<comment type="caution">
    <text evidence="1">The sequence shown here is derived from an EMBL/GenBank/DDBJ whole genome shotgun (WGS) entry which is preliminary data.</text>
</comment>